<evidence type="ECO:0000256" key="1">
    <source>
        <dbReference type="ARBA" id="ARBA00004123"/>
    </source>
</evidence>
<feature type="compositionally biased region" description="Low complexity" evidence="5">
    <location>
        <begin position="12"/>
        <end position="26"/>
    </location>
</feature>
<dbReference type="GO" id="GO:0005681">
    <property type="term" value="C:spliceosomal complex"/>
    <property type="evidence" value="ECO:0007669"/>
    <property type="project" value="UniProtKB-UniRule"/>
</dbReference>
<evidence type="ECO:0000259" key="6">
    <source>
        <dbReference type="PROSITE" id="PS50174"/>
    </source>
</evidence>
<dbReference type="GO" id="GO:0000398">
    <property type="term" value="P:mRNA splicing, via spliceosome"/>
    <property type="evidence" value="ECO:0007669"/>
    <property type="project" value="UniProtKB-UniRule"/>
</dbReference>
<dbReference type="EMBL" id="JAESVG020000010">
    <property type="protein sequence ID" value="KAG8623367.1"/>
    <property type="molecule type" value="Genomic_DNA"/>
</dbReference>
<feature type="region of interest" description="Disordered" evidence="5">
    <location>
        <begin position="1"/>
        <end position="50"/>
    </location>
</feature>
<dbReference type="GO" id="GO:0003676">
    <property type="term" value="F:nucleic acid binding"/>
    <property type="evidence" value="ECO:0007669"/>
    <property type="project" value="InterPro"/>
</dbReference>
<proteinExistence type="inferred from homology"/>
<comment type="subcellular location">
    <subcellularLocation>
        <location evidence="1 4">Nucleus</location>
    </subcellularLocation>
</comment>
<dbReference type="PANTHER" id="PTHR15818:SF2">
    <property type="entry name" value="G-PATCH DOMAIN AND KOW MOTIFS-CONTAINING PROTEIN"/>
    <property type="match status" value="1"/>
</dbReference>
<evidence type="ECO:0000256" key="5">
    <source>
        <dbReference type="SAM" id="MobiDB-lite"/>
    </source>
</evidence>
<keyword evidence="4" id="KW-0747">Spliceosome</keyword>
<dbReference type="InterPro" id="IPR026822">
    <property type="entry name" value="Spp2/MOS2_G-patch"/>
</dbReference>
<feature type="domain" description="G-patch" evidence="6">
    <location>
        <begin position="215"/>
        <end position="262"/>
    </location>
</feature>
<evidence type="ECO:0000256" key="3">
    <source>
        <dbReference type="ARBA" id="ARBA00023242"/>
    </source>
</evidence>
<sequence>MAPGLSISFGGTTTKDTASTKSTPPKANGTKRPHASLGDDSDDERGPAKQLVTHFGSKGAVNAVAPKVEKGPLVIKPQANKDWREASKAARADKRAKYGLPTEETKNAQEREEEIRRIEAAKKPTWGLNVKGEGKDETHDDSATGPKEDTDERMPEADEPTKPKTEEEKAMDALMGIKHKSDLTIPAASEQEAFQRDYDKAPDMATLDQYAAVPVEEFGAALLRGMGWKEGFGIGSQKSKKLEKAKLIERRPALLGIGAKEDAAVKEEMGAWGRGAKRSEQVYNPVVMRNKQTGEELTEQELKEKMEMQAVRKQEGDLDKVGERKREEERERRKKEERKRRDEYSDEEDRRRRREKRKEREREDRDYDRKVRRRSRDRGDSRRDRDMDDRREKDKRRDYDDRDDRERRRHKDDRDYRDRDRKRDYRDDREDESRRRRHW</sequence>
<evidence type="ECO:0000313" key="8">
    <source>
        <dbReference type="Proteomes" id="UP000809789"/>
    </source>
</evidence>
<evidence type="ECO:0000313" key="7">
    <source>
        <dbReference type="EMBL" id="KAG8623367.1"/>
    </source>
</evidence>
<feature type="compositionally biased region" description="Basic and acidic residues" evidence="5">
    <location>
        <begin position="79"/>
        <end position="96"/>
    </location>
</feature>
<organism evidence="7 8">
    <name type="scientific">Elsinoe batatas</name>
    <dbReference type="NCBI Taxonomy" id="2601811"/>
    <lineage>
        <taxon>Eukaryota</taxon>
        <taxon>Fungi</taxon>
        <taxon>Dikarya</taxon>
        <taxon>Ascomycota</taxon>
        <taxon>Pezizomycotina</taxon>
        <taxon>Dothideomycetes</taxon>
        <taxon>Dothideomycetidae</taxon>
        <taxon>Myriangiales</taxon>
        <taxon>Elsinoaceae</taxon>
        <taxon>Elsinoe</taxon>
    </lineage>
</organism>
<feature type="compositionally biased region" description="Basic and acidic residues" evidence="5">
    <location>
        <begin position="377"/>
        <end position="439"/>
    </location>
</feature>
<keyword evidence="8" id="KW-1185">Reference proteome</keyword>
<dbReference type="AlphaFoldDB" id="A0A8K0KTS7"/>
<feature type="compositionally biased region" description="Basic and acidic residues" evidence="5">
    <location>
        <begin position="358"/>
        <end position="369"/>
    </location>
</feature>
<protein>
    <recommendedName>
        <fullName evidence="4">Pre-mRNA-splicing factor</fullName>
    </recommendedName>
</protein>
<feature type="region of interest" description="Disordered" evidence="5">
    <location>
        <begin position="75"/>
        <end position="168"/>
    </location>
</feature>
<reference evidence="7" key="1">
    <citation type="submission" date="2021-07" db="EMBL/GenBank/DDBJ databases">
        <title>Elsinoe batatas strain:CRI-CJ2 Genome sequencing and assembly.</title>
        <authorList>
            <person name="Huang L."/>
        </authorList>
    </citation>
    <scope>NUCLEOTIDE SEQUENCE</scope>
    <source>
        <strain evidence="7">CRI-CJ2</strain>
    </source>
</reference>
<dbReference type="Pfam" id="PF12656">
    <property type="entry name" value="G-patch_2"/>
    <property type="match status" value="1"/>
</dbReference>
<comment type="similarity">
    <text evidence="2 4">Belongs to the SPP2 family.</text>
</comment>
<name>A0A8K0KTS7_9PEZI</name>
<dbReference type="InterPro" id="IPR000467">
    <property type="entry name" value="G_patch_dom"/>
</dbReference>
<feature type="compositionally biased region" description="Basic and acidic residues" evidence="5">
    <location>
        <begin position="300"/>
        <end position="331"/>
    </location>
</feature>
<dbReference type="PROSITE" id="PS50174">
    <property type="entry name" value="G_PATCH"/>
    <property type="match status" value="1"/>
</dbReference>
<keyword evidence="4" id="KW-0508">mRNA splicing</keyword>
<accession>A0A8K0KTS7</accession>
<comment type="function">
    <text evidence="4">Involved in spliceosome maturation and the first step of pre-mRNA splicing.</text>
</comment>
<evidence type="ECO:0000256" key="4">
    <source>
        <dbReference type="RuleBase" id="RU369096"/>
    </source>
</evidence>
<dbReference type="OrthoDB" id="5577072at2759"/>
<keyword evidence="3 4" id="KW-0539">Nucleus</keyword>
<feature type="compositionally biased region" description="Basic and acidic residues" evidence="5">
    <location>
        <begin position="132"/>
        <end position="168"/>
    </location>
</feature>
<feature type="region of interest" description="Disordered" evidence="5">
    <location>
        <begin position="284"/>
        <end position="439"/>
    </location>
</feature>
<gene>
    <name evidence="7" type="ORF">KVT40_008343</name>
</gene>
<dbReference type="Proteomes" id="UP000809789">
    <property type="component" value="Unassembled WGS sequence"/>
</dbReference>
<keyword evidence="4" id="KW-0507">mRNA processing</keyword>
<dbReference type="PANTHER" id="PTHR15818">
    <property type="entry name" value="G PATCH AND KOW-CONTAINING"/>
    <property type="match status" value="1"/>
</dbReference>
<feature type="compositionally biased region" description="Basic and acidic residues" evidence="5">
    <location>
        <begin position="103"/>
        <end position="122"/>
    </location>
</feature>
<comment type="caution">
    <text evidence="7">The sequence shown here is derived from an EMBL/GenBank/DDBJ whole genome shotgun (WGS) entry which is preliminary data.</text>
</comment>
<dbReference type="SMART" id="SM00443">
    <property type="entry name" value="G_patch"/>
    <property type="match status" value="1"/>
</dbReference>
<dbReference type="InterPro" id="IPR045166">
    <property type="entry name" value="Spp2-like"/>
</dbReference>
<evidence type="ECO:0000256" key="2">
    <source>
        <dbReference type="ARBA" id="ARBA00008576"/>
    </source>
</evidence>